<evidence type="ECO:0000259" key="1">
    <source>
        <dbReference type="PROSITE" id="PS51186"/>
    </source>
</evidence>
<evidence type="ECO:0000313" key="2">
    <source>
        <dbReference type="EMBL" id="KAJ5117016.1"/>
    </source>
</evidence>
<dbReference type="InterPro" id="IPR016181">
    <property type="entry name" value="Acyl_CoA_acyltransferase"/>
</dbReference>
<dbReference type="AlphaFoldDB" id="A0A9W9KT83"/>
<sequence>MSIPQILIEQGAAHVCEAAEAIHIRRQAEQCAQIYPTHQVLIREASKGGVAIRTLPDFQGKLNRVVGCGKHGLLQESDLHELKSIYADVGLTPEIHLSPFAPASTLRTLADGGYVEKGVLSTYWCDIKEWANRPAQQSPVSVAIRQVEPHETELFIDSSVAGFQDKPRAPEVLRFLAELAIRREDLLYFALVDGEIAGTAVMARINAQNTHVAHFYLDSTIPAYRGRGVHLALIQARLRAAHRLGLSLATAITSVGDGSARNAERAGLRIAYNIPVLALL</sequence>
<reference evidence="2" key="1">
    <citation type="submission" date="2022-11" db="EMBL/GenBank/DDBJ databases">
        <authorList>
            <person name="Petersen C."/>
        </authorList>
    </citation>
    <scope>NUCLEOTIDE SEQUENCE</scope>
    <source>
        <strain evidence="2">IBT 30069</strain>
    </source>
</reference>
<dbReference type="InterPro" id="IPR000182">
    <property type="entry name" value="GNAT_dom"/>
</dbReference>
<protein>
    <recommendedName>
        <fullName evidence="1">N-acetyltransferase domain-containing protein</fullName>
    </recommendedName>
</protein>
<reference evidence="2" key="2">
    <citation type="journal article" date="2023" name="IMA Fungus">
        <title>Comparative genomic study of the Penicillium genus elucidates a diverse pangenome and 15 lateral gene transfer events.</title>
        <authorList>
            <person name="Petersen C."/>
            <person name="Sorensen T."/>
            <person name="Nielsen M.R."/>
            <person name="Sondergaard T.E."/>
            <person name="Sorensen J.L."/>
            <person name="Fitzpatrick D.A."/>
            <person name="Frisvad J.C."/>
            <person name="Nielsen K.L."/>
        </authorList>
    </citation>
    <scope>NUCLEOTIDE SEQUENCE</scope>
    <source>
        <strain evidence="2">IBT 30069</strain>
    </source>
</reference>
<dbReference type="CDD" id="cd04301">
    <property type="entry name" value="NAT_SF"/>
    <property type="match status" value="1"/>
</dbReference>
<name>A0A9W9KT83_9EURO</name>
<organism evidence="2 3">
    <name type="scientific">Penicillium angulare</name>
    <dbReference type="NCBI Taxonomy" id="116970"/>
    <lineage>
        <taxon>Eukaryota</taxon>
        <taxon>Fungi</taxon>
        <taxon>Dikarya</taxon>
        <taxon>Ascomycota</taxon>
        <taxon>Pezizomycotina</taxon>
        <taxon>Eurotiomycetes</taxon>
        <taxon>Eurotiomycetidae</taxon>
        <taxon>Eurotiales</taxon>
        <taxon>Aspergillaceae</taxon>
        <taxon>Penicillium</taxon>
    </lineage>
</organism>
<dbReference type="EMBL" id="JAPQKH010000001">
    <property type="protein sequence ID" value="KAJ5117016.1"/>
    <property type="molecule type" value="Genomic_DNA"/>
</dbReference>
<accession>A0A9W9KT83</accession>
<dbReference type="SUPFAM" id="SSF55729">
    <property type="entry name" value="Acyl-CoA N-acyltransferases (Nat)"/>
    <property type="match status" value="1"/>
</dbReference>
<feature type="domain" description="N-acetyltransferase" evidence="1">
    <location>
        <begin position="142"/>
        <end position="280"/>
    </location>
</feature>
<dbReference type="PROSITE" id="PS51186">
    <property type="entry name" value="GNAT"/>
    <property type="match status" value="1"/>
</dbReference>
<dbReference type="Proteomes" id="UP001149165">
    <property type="component" value="Unassembled WGS sequence"/>
</dbReference>
<keyword evidence="3" id="KW-1185">Reference proteome</keyword>
<dbReference type="Pfam" id="PF00583">
    <property type="entry name" value="Acetyltransf_1"/>
    <property type="match status" value="1"/>
</dbReference>
<dbReference type="GO" id="GO:0016747">
    <property type="term" value="F:acyltransferase activity, transferring groups other than amino-acyl groups"/>
    <property type="evidence" value="ECO:0007669"/>
    <property type="project" value="InterPro"/>
</dbReference>
<proteinExistence type="predicted"/>
<gene>
    <name evidence="2" type="ORF">N7456_001364</name>
</gene>
<comment type="caution">
    <text evidence="2">The sequence shown here is derived from an EMBL/GenBank/DDBJ whole genome shotgun (WGS) entry which is preliminary data.</text>
</comment>
<dbReference type="Gene3D" id="3.40.630.30">
    <property type="match status" value="1"/>
</dbReference>
<dbReference type="OrthoDB" id="3853310at2759"/>
<evidence type="ECO:0000313" key="3">
    <source>
        <dbReference type="Proteomes" id="UP001149165"/>
    </source>
</evidence>